<evidence type="ECO:0000313" key="6">
    <source>
        <dbReference type="EMBL" id="CAL8112521.1"/>
    </source>
</evidence>
<accession>A0ABP1QZY5</accession>
<dbReference type="InterPro" id="IPR020946">
    <property type="entry name" value="Flavin_mOase-like"/>
</dbReference>
<evidence type="ECO:0000256" key="1">
    <source>
        <dbReference type="ARBA" id="ARBA00010139"/>
    </source>
</evidence>
<dbReference type="EMBL" id="CAXLJM020000048">
    <property type="protein sequence ID" value="CAL8112521.1"/>
    <property type="molecule type" value="Genomic_DNA"/>
</dbReference>
<dbReference type="PRINTS" id="PR00370">
    <property type="entry name" value="FMOXYGENASE"/>
</dbReference>
<dbReference type="InterPro" id="IPR000960">
    <property type="entry name" value="Flavin_mOase"/>
</dbReference>
<keyword evidence="2 5" id="KW-0285">Flavoprotein</keyword>
<dbReference type="PANTHER" id="PTHR42877">
    <property type="entry name" value="L-ORNITHINE N(5)-MONOOXYGENASE-RELATED"/>
    <property type="match status" value="1"/>
</dbReference>
<keyword evidence="4 5" id="KW-0560">Oxidoreductase</keyword>
<sequence>MLVEESPSICIIGGGLGGIGAAVRLRQKLNITNSINIFDENKDVGGTWLVNTYPGCACDLPSHMYSYSFEKNSNWSKQYPEQKEILEYIRNFAEKYDIYKYIQFQHRVSTLKWDEIEMKWNVAVLNMKTGLESKLKFDIVISAVGVLRMSNYPVQFDDFKGPKFHTAEWNSEVDLDGKVVAVVGSGASAVQVIPKIVDNVKELIVYQRSPAWIFPRIQFEYPEWTRKTFEKVPGLMWLWRCLLFWWFEYTFWAFRLKTPIRMGFKMITERYFKQQVKDPILQAKLTPNYELGCKRVAPSSDYYPALSKPNVTIINSPIKLVTANEIINEDGTLCQPDVLILATGFKTQDFFAPLKIFGEGSEDLFQKWKKEGPSIYLGILSHSAPNLFFLTGPTTITAHNSLLFQTECQIEWVVKLVGEMIHRKAGMVTVKKCAEKEYMDFVQSSFEGTVWTGNCGSWYANERGMMTLLWPKSLVSYYFSTRRADCSKLEFS</sequence>
<reference evidence="6 7" key="1">
    <citation type="submission" date="2024-08" db="EMBL/GenBank/DDBJ databases">
        <authorList>
            <person name="Cucini C."/>
            <person name="Frati F."/>
        </authorList>
    </citation>
    <scope>NUCLEOTIDE SEQUENCE [LARGE SCALE GENOMIC DNA]</scope>
</reference>
<gene>
    <name evidence="6" type="ORF">ODALV1_LOCUS15686</name>
</gene>
<dbReference type="PANTHER" id="PTHR42877:SF4">
    <property type="entry name" value="FAD_NAD(P)-BINDING DOMAIN-CONTAINING PROTEIN-RELATED"/>
    <property type="match status" value="1"/>
</dbReference>
<keyword evidence="5" id="KW-0503">Monooxygenase</keyword>
<comment type="caution">
    <text evidence="6">The sequence shown here is derived from an EMBL/GenBank/DDBJ whole genome shotgun (WGS) entry which is preliminary data.</text>
</comment>
<evidence type="ECO:0000256" key="5">
    <source>
        <dbReference type="RuleBase" id="RU361177"/>
    </source>
</evidence>
<comment type="similarity">
    <text evidence="5">Belongs to the FMO family.</text>
</comment>
<dbReference type="InterPro" id="IPR036188">
    <property type="entry name" value="FAD/NAD-bd_sf"/>
</dbReference>
<proteinExistence type="inferred from homology"/>
<comment type="cofactor">
    <cofactor evidence="5">
        <name>FAD</name>
        <dbReference type="ChEBI" id="CHEBI:57692"/>
    </cofactor>
</comment>
<dbReference type="Proteomes" id="UP001642540">
    <property type="component" value="Unassembled WGS sequence"/>
</dbReference>
<evidence type="ECO:0000313" key="7">
    <source>
        <dbReference type="Proteomes" id="UP001642540"/>
    </source>
</evidence>
<dbReference type="InterPro" id="IPR051209">
    <property type="entry name" value="FAD-bind_Monooxygenase_sf"/>
</dbReference>
<name>A0ABP1QZY5_9HEXA</name>
<evidence type="ECO:0000256" key="4">
    <source>
        <dbReference type="ARBA" id="ARBA00023002"/>
    </source>
</evidence>
<keyword evidence="7" id="KW-1185">Reference proteome</keyword>
<dbReference type="SUPFAM" id="SSF51905">
    <property type="entry name" value="FAD/NAD(P)-binding domain"/>
    <property type="match status" value="2"/>
</dbReference>
<evidence type="ECO:0000256" key="3">
    <source>
        <dbReference type="ARBA" id="ARBA00022827"/>
    </source>
</evidence>
<dbReference type="Pfam" id="PF00743">
    <property type="entry name" value="FMO-like"/>
    <property type="match status" value="1"/>
</dbReference>
<dbReference type="EC" id="1.-.-.-" evidence="5"/>
<organism evidence="6 7">
    <name type="scientific">Orchesella dallaii</name>
    <dbReference type="NCBI Taxonomy" id="48710"/>
    <lineage>
        <taxon>Eukaryota</taxon>
        <taxon>Metazoa</taxon>
        <taxon>Ecdysozoa</taxon>
        <taxon>Arthropoda</taxon>
        <taxon>Hexapoda</taxon>
        <taxon>Collembola</taxon>
        <taxon>Entomobryomorpha</taxon>
        <taxon>Entomobryoidea</taxon>
        <taxon>Orchesellidae</taxon>
        <taxon>Orchesellinae</taxon>
        <taxon>Orchesella</taxon>
    </lineage>
</organism>
<keyword evidence="3 5" id="KW-0274">FAD</keyword>
<evidence type="ECO:0000256" key="2">
    <source>
        <dbReference type="ARBA" id="ARBA00022630"/>
    </source>
</evidence>
<comment type="similarity">
    <text evidence="1">Belongs to the FAD-binding monooxygenase family.</text>
</comment>
<dbReference type="Gene3D" id="3.50.50.60">
    <property type="entry name" value="FAD/NAD(P)-binding domain"/>
    <property type="match status" value="2"/>
</dbReference>
<protein>
    <recommendedName>
        <fullName evidence="5">Flavin-containing monooxygenase</fullName>
        <ecNumber evidence="5">1.-.-.-</ecNumber>
    </recommendedName>
</protein>